<dbReference type="PROSITE" id="PS00108">
    <property type="entry name" value="PROTEIN_KINASE_ST"/>
    <property type="match status" value="1"/>
</dbReference>
<protein>
    <submittedName>
        <fullName evidence="9">Protein kinase</fullName>
    </submittedName>
</protein>
<proteinExistence type="predicted"/>
<dbReference type="SUPFAM" id="SSF51206">
    <property type="entry name" value="cAMP-binding domain-like"/>
    <property type="match status" value="1"/>
</dbReference>
<dbReference type="InterPro" id="IPR008271">
    <property type="entry name" value="Ser/Thr_kinase_AS"/>
</dbReference>
<dbReference type="InterPro" id="IPR017441">
    <property type="entry name" value="Protein_kinase_ATP_BS"/>
</dbReference>
<dbReference type="Pfam" id="PF00027">
    <property type="entry name" value="cNMP_binding"/>
    <property type="match status" value="1"/>
</dbReference>
<evidence type="ECO:0000313" key="9">
    <source>
        <dbReference type="EMBL" id="NMG14364.1"/>
    </source>
</evidence>
<dbReference type="InterPro" id="IPR045269">
    <property type="entry name" value="Atg1-like"/>
</dbReference>
<dbReference type="CDD" id="cd14014">
    <property type="entry name" value="STKc_PknB_like"/>
    <property type="match status" value="1"/>
</dbReference>
<evidence type="ECO:0000256" key="2">
    <source>
        <dbReference type="ARBA" id="ARBA00022741"/>
    </source>
</evidence>
<dbReference type="InterPro" id="IPR018488">
    <property type="entry name" value="cNMP-bd_CS"/>
</dbReference>
<dbReference type="PANTHER" id="PTHR24348:SF68">
    <property type="entry name" value="SERINE_THREONINE-PROTEIN KINASE ATG1C"/>
    <property type="match status" value="1"/>
</dbReference>
<dbReference type="PROSITE" id="PS00889">
    <property type="entry name" value="CNMP_BINDING_2"/>
    <property type="match status" value="1"/>
</dbReference>
<dbReference type="PROSITE" id="PS50042">
    <property type="entry name" value="CNMP_BINDING_3"/>
    <property type="match status" value="1"/>
</dbReference>
<keyword evidence="9" id="KW-0808">Transferase</keyword>
<keyword evidence="2 5" id="KW-0547">Nucleotide-binding</keyword>
<feature type="domain" description="Protein kinase" evidence="7">
    <location>
        <begin position="34"/>
        <end position="295"/>
    </location>
</feature>
<accession>A0ABX1NQX0</accession>
<dbReference type="Gene3D" id="1.10.510.10">
    <property type="entry name" value="Transferase(Phosphotransferase) domain 1"/>
    <property type="match status" value="1"/>
</dbReference>
<sequence>MSAAPRRIRSAPPSPEPAARLDDRPEPVERIGKYDIRGLIGEGATSSVYLAYDPFTGRDVAIKQLHRDVLRDADRDCLHRTLLLNEAALAGKLVHPHIVQIHDAAIDDSQAYIAMEYVPGGTLAAFCRPDSLLPFERLIEIIFRCTRALDFAFRRGIIHRDIKPANILLVDRDGQDIKISDFGTAVHAAGDATQVLGVGSPAYMSPQQVRDMPLNHQTDIHSLGVVMFQLLTGRLPFESDSHYSLLYRIAHEEAPAPSSIRPDVPEALDAIVRRALEKDLARRYQDWAEFSHDLAQASRNRKINADRAEVADAEKYEALRRLAFFREFSDAELWEIIGFSQWSRAEPGTVVMKEGESGDHFCLLAEGEARVVKRGKLLHLLTDGDCFGEMALFSAGGRARSATVEATTALSVLRIGVAALERASDTCRMHFYKAFLEVLSTRLSMANSRIANAGP</sequence>
<keyword evidence="3 5" id="KW-0067">ATP-binding</keyword>
<dbReference type="PROSITE" id="PS00107">
    <property type="entry name" value="PROTEIN_KINASE_ATP"/>
    <property type="match status" value="1"/>
</dbReference>
<evidence type="ECO:0000259" key="8">
    <source>
        <dbReference type="PROSITE" id="PS50042"/>
    </source>
</evidence>
<evidence type="ECO:0000256" key="6">
    <source>
        <dbReference type="SAM" id="MobiDB-lite"/>
    </source>
</evidence>
<dbReference type="SMART" id="SM00220">
    <property type="entry name" value="S_TKc"/>
    <property type="match status" value="1"/>
</dbReference>
<evidence type="ECO:0000259" key="7">
    <source>
        <dbReference type="PROSITE" id="PS50011"/>
    </source>
</evidence>
<dbReference type="InterPro" id="IPR000719">
    <property type="entry name" value="Prot_kinase_dom"/>
</dbReference>
<keyword evidence="10" id="KW-1185">Reference proteome</keyword>
<dbReference type="Gene3D" id="2.60.120.10">
    <property type="entry name" value="Jelly Rolls"/>
    <property type="match status" value="1"/>
</dbReference>
<evidence type="ECO:0000256" key="5">
    <source>
        <dbReference type="PROSITE-ProRule" id="PRU10141"/>
    </source>
</evidence>
<evidence type="ECO:0000256" key="3">
    <source>
        <dbReference type="ARBA" id="ARBA00022840"/>
    </source>
</evidence>
<dbReference type="InterPro" id="IPR011009">
    <property type="entry name" value="Kinase-like_dom_sf"/>
</dbReference>
<name>A0ABX1NQX0_9RHOO</name>
<dbReference type="InterPro" id="IPR014710">
    <property type="entry name" value="RmlC-like_jellyroll"/>
</dbReference>
<organism evidence="9 10">
    <name type="scientific">Aromatoleum bremense</name>
    <dbReference type="NCBI Taxonomy" id="76115"/>
    <lineage>
        <taxon>Bacteria</taxon>
        <taxon>Pseudomonadati</taxon>
        <taxon>Pseudomonadota</taxon>
        <taxon>Betaproteobacteria</taxon>
        <taxon>Rhodocyclales</taxon>
        <taxon>Rhodocyclaceae</taxon>
        <taxon>Aromatoleum</taxon>
    </lineage>
</organism>
<gene>
    <name evidence="9" type="ORF">GPA24_02175</name>
</gene>
<evidence type="ECO:0000256" key="4">
    <source>
        <dbReference type="ARBA" id="ARBA00022992"/>
    </source>
</evidence>
<dbReference type="InterPro" id="IPR000595">
    <property type="entry name" value="cNMP-bd_dom"/>
</dbReference>
<comment type="caution">
    <text evidence="9">The sequence shown here is derived from an EMBL/GenBank/DDBJ whole genome shotgun (WGS) entry which is preliminary data.</text>
</comment>
<dbReference type="EMBL" id="WTVP01000003">
    <property type="protein sequence ID" value="NMG14364.1"/>
    <property type="molecule type" value="Genomic_DNA"/>
</dbReference>
<feature type="region of interest" description="Disordered" evidence="6">
    <location>
        <begin position="1"/>
        <end position="26"/>
    </location>
</feature>
<dbReference type="PROSITE" id="PS50011">
    <property type="entry name" value="PROTEIN_KINASE_DOM"/>
    <property type="match status" value="1"/>
</dbReference>
<dbReference type="Pfam" id="PF00069">
    <property type="entry name" value="Pkinase"/>
    <property type="match status" value="1"/>
</dbReference>
<dbReference type="Gene3D" id="3.30.200.20">
    <property type="entry name" value="Phosphorylase Kinase, domain 1"/>
    <property type="match status" value="1"/>
</dbReference>
<dbReference type="Proteomes" id="UP000633943">
    <property type="component" value="Unassembled WGS sequence"/>
</dbReference>
<dbReference type="CDD" id="cd00038">
    <property type="entry name" value="CAP_ED"/>
    <property type="match status" value="1"/>
</dbReference>
<dbReference type="SMART" id="SM00100">
    <property type="entry name" value="cNMP"/>
    <property type="match status" value="1"/>
</dbReference>
<evidence type="ECO:0000256" key="1">
    <source>
        <dbReference type="ARBA" id="ARBA00022535"/>
    </source>
</evidence>
<reference evidence="9 10" key="1">
    <citation type="submission" date="2019-12" db="EMBL/GenBank/DDBJ databases">
        <title>Comparative genomics gives insights into the taxonomy of the Azoarcus-Aromatoleum group and reveals separate origins of nif in the plant-associated Azoarcus and non-plant-associated Aromatoleum sub-groups.</title>
        <authorList>
            <person name="Lafos M."/>
            <person name="Maluk M."/>
            <person name="Batista M."/>
            <person name="Junghare M."/>
            <person name="Carmona M."/>
            <person name="Faoro H."/>
            <person name="Cruz L.M."/>
            <person name="Battistoni F."/>
            <person name="De Souza E."/>
            <person name="Pedrosa F."/>
            <person name="Chen W.-M."/>
            <person name="Poole P.S."/>
            <person name="Dixon R.A."/>
            <person name="James E.K."/>
        </authorList>
    </citation>
    <scope>NUCLEOTIDE SEQUENCE [LARGE SCALE GENOMIC DNA]</scope>
    <source>
        <strain evidence="9 10">PbN1</strain>
    </source>
</reference>
<dbReference type="PANTHER" id="PTHR24348">
    <property type="entry name" value="SERINE/THREONINE-PROTEIN KINASE UNC-51-RELATED"/>
    <property type="match status" value="1"/>
</dbReference>
<dbReference type="InterPro" id="IPR018490">
    <property type="entry name" value="cNMP-bd_dom_sf"/>
</dbReference>
<keyword evidence="9" id="KW-0418">Kinase</keyword>
<evidence type="ECO:0000313" key="10">
    <source>
        <dbReference type="Proteomes" id="UP000633943"/>
    </source>
</evidence>
<feature type="binding site" evidence="5">
    <location>
        <position position="63"/>
    </location>
    <ligand>
        <name>ATP</name>
        <dbReference type="ChEBI" id="CHEBI:30616"/>
    </ligand>
</feature>
<dbReference type="SUPFAM" id="SSF56112">
    <property type="entry name" value="Protein kinase-like (PK-like)"/>
    <property type="match status" value="1"/>
</dbReference>
<keyword evidence="4" id="KW-0142">cGMP-binding</keyword>
<dbReference type="GO" id="GO:0016301">
    <property type="term" value="F:kinase activity"/>
    <property type="evidence" value="ECO:0007669"/>
    <property type="project" value="UniProtKB-KW"/>
</dbReference>
<keyword evidence="1" id="KW-0140">cGMP</keyword>
<feature type="domain" description="Cyclic nucleotide-binding" evidence="8">
    <location>
        <begin position="324"/>
        <end position="422"/>
    </location>
</feature>